<protein>
    <submittedName>
        <fullName evidence="4">Alkaline phosphatase D</fullName>
    </submittedName>
</protein>
<dbReference type="OrthoDB" id="327733at2"/>
<evidence type="ECO:0000259" key="2">
    <source>
        <dbReference type="Pfam" id="PF09423"/>
    </source>
</evidence>
<dbReference type="InterPro" id="IPR019546">
    <property type="entry name" value="TAT_signal_bac_arc"/>
</dbReference>
<feature type="domain" description="PhoD-like phosphatase metallophosphatase" evidence="2">
    <location>
        <begin position="165"/>
        <end position="530"/>
    </location>
</feature>
<keyword evidence="1" id="KW-0732">Signal</keyword>
<dbReference type="PANTHER" id="PTHR43606:SF7">
    <property type="entry name" value="PHOSPHATASE, PUTATIVE (AFU_ORTHOLOGUE AFUA_6G08710)-RELATED"/>
    <property type="match status" value="1"/>
</dbReference>
<dbReference type="InterPro" id="IPR006311">
    <property type="entry name" value="TAT_signal"/>
</dbReference>
<dbReference type="InterPro" id="IPR052900">
    <property type="entry name" value="Phospholipid_Metab_Enz"/>
</dbReference>
<dbReference type="PROSITE" id="PS51318">
    <property type="entry name" value="TAT"/>
    <property type="match status" value="1"/>
</dbReference>
<dbReference type="SUPFAM" id="SSF56300">
    <property type="entry name" value="Metallo-dependent phosphatases"/>
    <property type="match status" value="1"/>
</dbReference>
<dbReference type="Gene3D" id="2.60.40.380">
    <property type="entry name" value="Purple acid phosphatase-like, N-terminal"/>
    <property type="match status" value="1"/>
</dbReference>
<dbReference type="PANTHER" id="PTHR43606">
    <property type="entry name" value="PHOSPHATASE, PUTATIVE (AFU_ORTHOLOGUE AFUA_6G08710)-RELATED"/>
    <property type="match status" value="1"/>
</dbReference>
<feature type="domain" description="Phospholipase D N-terminal" evidence="3">
    <location>
        <begin position="57"/>
        <end position="151"/>
    </location>
</feature>
<dbReference type="Pfam" id="PF16655">
    <property type="entry name" value="PhoD_N"/>
    <property type="match status" value="1"/>
</dbReference>
<evidence type="ECO:0000256" key="1">
    <source>
        <dbReference type="ARBA" id="ARBA00022729"/>
    </source>
</evidence>
<dbReference type="AlphaFoldDB" id="A0A1I2JQC8"/>
<dbReference type="Proteomes" id="UP000199771">
    <property type="component" value="Unassembled WGS sequence"/>
</dbReference>
<evidence type="ECO:0000313" key="4">
    <source>
        <dbReference type="EMBL" id="SFF56794.1"/>
    </source>
</evidence>
<proteinExistence type="predicted"/>
<dbReference type="NCBIfam" id="TIGR01409">
    <property type="entry name" value="TAT_signal_seq"/>
    <property type="match status" value="1"/>
</dbReference>
<evidence type="ECO:0000313" key="5">
    <source>
        <dbReference type="Proteomes" id="UP000199771"/>
    </source>
</evidence>
<name>A0A1I2JQC8_9GAMM</name>
<dbReference type="CDD" id="cd07389">
    <property type="entry name" value="MPP_PhoD"/>
    <property type="match status" value="1"/>
</dbReference>
<dbReference type="Gene3D" id="3.60.21.70">
    <property type="entry name" value="PhoD-like phosphatase"/>
    <property type="match status" value="1"/>
</dbReference>
<sequence length="576" mass="63432">MPRPPLSRRRFLKQLAALGAVSAAAPLSGCGNSDPLAQRVGNPGVPAPPPVGLSFLHGVASGDPREDRVILWTRVTPAEPVAAIAVDWVLSLTPDLANPVRSGRFVTGPERDYTVKVDPTGLRSYTTYYYQFSVTRADGSVVRSPIGRTKTAPAITDAVDRIRVAVASCSNYGFGFFSAYRHIGVRADLDLVIHLGDYLYETGGGEIRQHQPDREILTLADYRERHAQYKSDPDLQEAHRQHPWITTWDDHETTDNSYRTGANNHTEGAEGCWEERMGWALRAYFEWMPIRDNGLGFDAPKEGPGATCPSTGERGLLPEGLGRIYRTIPYGSLIDFILLDTRLAGRAPQNGVDIVSEEQTILGAEQREWFLQELPRRTALWKVVANGVGFAPLRLPANPVEGCTSPLSPVGMNESCFLNEDSWDGYRFDRNAVFDCIEQNNIQNVVMIFGDIHAVIACDLPRNGNDPQHYNPATGEGSLGVELCCGAIANVPLPIWNAIRPFNPHMKHANEGPNGYLLMDISAERVQAEWYYANPQIQNAPETPDPVMLQTLVNSQRLTPAAVRTTAKPNPPPLVP</sequence>
<dbReference type="InterPro" id="IPR038607">
    <property type="entry name" value="PhoD-like_sf"/>
</dbReference>
<dbReference type="EMBL" id="FOOC01000009">
    <property type="protein sequence ID" value="SFF56794.1"/>
    <property type="molecule type" value="Genomic_DNA"/>
</dbReference>
<dbReference type="InterPro" id="IPR032093">
    <property type="entry name" value="PhoD_N"/>
</dbReference>
<organism evidence="4 5">
    <name type="scientific">Fontimonas thermophila</name>
    <dbReference type="NCBI Taxonomy" id="1076937"/>
    <lineage>
        <taxon>Bacteria</taxon>
        <taxon>Pseudomonadati</taxon>
        <taxon>Pseudomonadota</taxon>
        <taxon>Gammaproteobacteria</taxon>
        <taxon>Nevskiales</taxon>
        <taxon>Nevskiaceae</taxon>
        <taxon>Fontimonas</taxon>
    </lineage>
</organism>
<gene>
    <name evidence="4" type="ORF">SAMN04488120_10948</name>
</gene>
<dbReference type="STRING" id="1076937.SAMN04488120_10948"/>
<evidence type="ECO:0000259" key="3">
    <source>
        <dbReference type="Pfam" id="PF16655"/>
    </source>
</evidence>
<dbReference type="InterPro" id="IPR018946">
    <property type="entry name" value="PhoD-like_MPP"/>
</dbReference>
<reference evidence="4 5" key="1">
    <citation type="submission" date="2016-10" db="EMBL/GenBank/DDBJ databases">
        <authorList>
            <person name="de Groot N.N."/>
        </authorList>
    </citation>
    <scope>NUCLEOTIDE SEQUENCE [LARGE SCALE GENOMIC DNA]</scope>
    <source>
        <strain evidence="4 5">DSM 23609</strain>
    </source>
</reference>
<accession>A0A1I2JQC8</accession>
<dbReference type="InterPro" id="IPR029052">
    <property type="entry name" value="Metallo-depent_PP-like"/>
</dbReference>
<dbReference type="Pfam" id="PF09423">
    <property type="entry name" value="PhoD"/>
    <property type="match status" value="1"/>
</dbReference>
<keyword evidence="5" id="KW-1185">Reference proteome</keyword>